<dbReference type="InterPro" id="IPR039558">
    <property type="entry name" value="TPA1/OFD1_N"/>
</dbReference>
<gene>
    <name evidence="2" type="ORF">EM6_3030</name>
</gene>
<evidence type="ECO:0000313" key="3">
    <source>
        <dbReference type="Proteomes" id="UP000278756"/>
    </source>
</evidence>
<proteinExistence type="predicted"/>
<dbReference type="Gene3D" id="2.60.120.620">
    <property type="entry name" value="q2cbj1_9rhob like domain"/>
    <property type="match status" value="1"/>
</dbReference>
<organism evidence="2 3">
    <name type="scientific">Asticcacaulis excentricus</name>
    <dbReference type="NCBI Taxonomy" id="78587"/>
    <lineage>
        <taxon>Bacteria</taxon>
        <taxon>Pseudomonadati</taxon>
        <taxon>Pseudomonadota</taxon>
        <taxon>Alphaproteobacteria</taxon>
        <taxon>Caulobacterales</taxon>
        <taxon>Caulobacteraceae</taxon>
        <taxon>Asticcacaulis</taxon>
    </lineage>
</organism>
<dbReference type="RefSeq" id="WP_126423983.1">
    <property type="nucleotide sequence ID" value="NZ_AP018828.1"/>
</dbReference>
<dbReference type="Pfam" id="PF13661">
    <property type="entry name" value="2OG-FeII_Oxy_4"/>
    <property type="match status" value="1"/>
</dbReference>
<dbReference type="AlphaFoldDB" id="A0A3G9GAK3"/>
<dbReference type="OrthoDB" id="9783171at2"/>
<evidence type="ECO:0000313" key="2">
    <source>
        <dbReference type="EMBL" id="BBF82393.1"/>
    </source>
</evidence>
<accession>A0A3G9GAK3</accession>
<reference evidence="3" key="1">
    <citation type="journal article" date="2017" name="Biotechnol. Biofuels">
        <title>Evaluation of environmental bacterial communities as a factor affecting the growth of duckweed Lemna minor.</title>
        <authorList>
            <person name="Ishizawa H."/>
            <person name="Kuroda M."/>
            <person name="Morikawa M."/>
            <person name="Ike M."/>
        </authorList>
    </citation>
    <scope>NUCLEOTIDE SEQUENCE [LARGE SCALE GENOMIC DNA]</scope>
    <source>
        <strain evidence="3">M6</strain>
    </source>
</reference>
<feature type="domain" description="Prolyl 3,4-dihydroxylase TPA1/OFD1 N-terminal" evidence="1">
    <location>
        <begin position="148"/>
        <end position="233"/>
    </location>
</feature>
<evidence type="ECO:0000259" key="1">
    <source>
        <dbReference type="Pfam" id="PF13661"/>
    </source>
</evidence>
<protein>
    <recommendedName>
        <fullName evidence="1">Prolyl 3,4-dihydroxylase TPA1/OFD1 N-terminal domain-containing protein</fullName>
    </recommendedName>
</protein>
<name>A0A3G9GAK3_9CAUL</name>
<reference evidence="3" key="2">
    <citation type="journal article" date="2017" name="Plant Physiol. Biochem.">
        <title>Differential oxidative and antioxidative response of duckweed Lemna minor toward plant growth promoting/inhibiting bacteria.</title>
        <authorList>
            <person name="Ishizawa H."/>
            <person name="Kuroda M."/>
            <person name="Morikawa M."/>
            <person name="Ike M."/>
        </authorList>
    </citation>
    <scope>NUCLEOTIDE SEQUENCE [LARGE SCALE GENOMIC DNA]</scope>
    <source>
        <strain evidence="3">M6</strain>
    </source>
</reference>
<sequence length="235" mass="26000">MSLSLLTDAFDFAGYRDRFARKGRIRLEGALSHEDAHAVHHALEQQTLWELHLVDSEGQPDILSRTELETLNPSEIQDRLAAAAERAQTGLSFLHLGYDLTSKEALVNLGEDHPLFALAKLLWSAEFAAFCENLTGLSGLKLQSLIATGYRPGDFFTMHTDAQAALTFEWNFTHDWRSDWGGQILFHSPSGDIEGGIMPRLNDLALYAGDQPRSVASLAAYAGAPRFAVTGRFIR</sequence>
<dbReference type="EMBL" id="AP018828">
    <property type="protein sequence ID" value="BBF82393.1"/>
    <property type="molecule type" value="Genomic_DNA"/>
</dbReference>
<dbReference type="Proteomes" id="UP000278756">
    <property type="component" value="Chromosome 2"/>
</dbReference>